<gene>
    <name evidence="2" type="ORF">HAX54_021911</name>
</gene>
<name>A0ABS8S3R6_DATST</name>
<sequence>MSQIANSSHSKVVVAPLPVRSSMLSCTRHRPAFIEPPHFRGDNLEHADHATSAESGPPTASSRQCSQLSTEQSHCKDPTPHRVPYLSFEWNFPPSVGPNRPPFEQATESTYEFLQSHIVVPQTN</sequence>
<evidence type="ECO:0000313" key="3">
    <source>
        <dbReference type="Proteomes" id="UP000823775"/>
    </source>
</evidence>
<proteinExistence type="predicted"/>
<protein>
    <submittedName>
        <fullName evidence="2">Uncharacterized protein</fullName>
    </submittedName>
</protein>
<accession>A0ABS8S3R6</accession>
<organism evidence="2 3">
    <name type="scientific">Datura stramonium</name>
    <name type="common">Jimsonweed</name>
    <name type="synonym">Common thornapple</name>
    <dbReference type="NCBI Taxonomy" id="4076"/>
    <lineage>
        <taxon>Eukaryota</taxon>
        <taxon>Viridiplantae</taxon>
        <taxon>Streptophyta</taxon>
        <taxon>Embryophyta</taxon>
        <taxon>Tracheophyta</taxon>
        <taxon>Spermatophyta</taxon>
        <taxon>Magnoliopsida</taxon>
        <taxon>eudicotyledons</taxon>
        <taxon>Gunneridae</taxon>
        <taxon>Pentapetalae</taxon>
        <taxon>asterids</taxon>
        <taxon>lamiids</taxon>
        <taxon>Solanales</taxon>
        <taxon>Solanaceae</taxon>
        <taxon>Solanoideae</taxon>
        <taxon>Datureae</taxon>
        <taxon>Datura</taxon>
    </lineage>
</organism>
<feature type="region of interest" description="Disordered" evidence="1">
    <location>
        <begin position="34"/>
        <end position="80"/>
    </location>
</feature>
<dbReference type="Proteomes" id="UP000823775">
    <property type="component" value="Unassembled WGS sequence"/>
</dbReference>
<evidence type="ECO:0000256" key="1">
    <source>
        <dbReference type="SAM" id="MobiDB-lite"/>
    </source>
</evidence>
<feature type="compositionally biased region" description="Basic and acidic residues" evidence="1">
    <location>
        <begin position="37"/>
        <end position="51"/>
    </location>
</feature>
<feature type="compositionally biased region" description="Polar residues" evidence="1">
    <location>
        <begin position="52"/>
        <end position="72"/>
    </location>
</feature>
<keyword evidence="3" id="KW-1185">Reference proteome</keyword>
<dbReference type="EMBL" id="JACEIK010000263">
    <property type="protein sequence ID" value="MCD7453720.1"/>
    <property type="molecule type" value="Genomic_DNA"/>
</dbReference>
<evidence type="ECO:0000313" key="2">
    <source>
        <dbReference type="EMBL" id="MCD7453720.1"/>
    </source>
</evidence>
<comment type="caution">
    <text evidence="2">The sequence shown here is derived from an EMBL/GenBank/DDBJ whole genome shotgun (WGS) entry which is preliminary data.</text>
</comment>
<reference evidence="2 3" key="1">
    <citation type="journal article" date="2021" name="BMC Genomics">
        <title>Datura genome reveals duplications of psychoactive alkaloid biosynthetic genes and high mutation rate following tissue culture.</title>
        <authorList>
            <person name="Rajewski A."/>
            <person name="Carter-House D."/>
            <person name="Stajich J."/>
            <person name="Litt A."/>
        </authorList>
    </citation>
    <scope>NUCLEOTIDE SEQUENCE [LARGE SCALE GENOMIC DNA]</scope>
    <source>
        <strain evidence="2">AR-01</strain>
    </source>
</reference>